<dbReference type="EMBL" id="CAADRA010007529">
    <property type="protein sequence ID" value="VFU01860.1"/>
    <property type="molecule type" value="Genomic_DNA"/>
</dbReference>
<dbReference type="EMBL" id="VJMH01007503">
    <property type="protein sequence ID" value="KAF0682674.1"/>
    <property type="molecule type" value="Genomic_DNA"/>
</dbReference>
<evidence type="ECO:0000313" key="3">
    <source>
        <dbReference type="EMBL" id="VFU01860.1"/>
    </source>
</evidence>
<proteinExistence type="predicted"/>
<organism evidence="3 4">
    <name type="scientific">Aphanomyces stellatus</name>
    <dbReference type="NCBI Taxonomy" id="120398"/>
    <lineage>
        <taxon>Eukaryota</taxon>
        <taxon>Sar</taxon>
        <taxon>Stramenopiles</taxon>
        <taxon>Oomycota</taxon>
        <taxon>Saprolegniomycetes</taxon>
        <taxon>Saprolegniales</taxon>
        <taxon>Verrucalvaceae</taxon>
        <taxon>Aphanomyces</taxon>
    </lineage>
</organism>
<dbReference type="Proteomes" id="UP000332933">
    <property type="component" value="Unassembled WGS sequence"/>
</dbReference>
<gene>
    <name evidence="3" type="primary">Aste57867_25233</name>
    <name evidence="2" type="ORF">As57867_025155</name>
    <name evidence="3" type="ORF">ASTE57867_25233</name>
</gene>
<accession>A0A485LTA1</accession>
<feature type="compositionally biased region" description="Basic and acidic residues" evidence="1">
    <location>
        <begin position="432"/>
        <end position="447"/>
    </location>
</feature>
<name>A0A485LTA1_9STRA</name>
<reference evidence="3 4" key="1">
    <citation type="submission" date="2019-03" db="EMBL/GenBank/DDBJ databases">
        <authorList>
            <person name="Gaulin E."/>
            <person name="Dumas B."/>
        </authorList>
    </citation>
    <scope>NUCLEOTIDE SEQUENCE [LARGE SCALE GENOMIC DNA]</scope>
    <source>
        <strain evidence="3">CBS 568.67</strain>
    </source>
</reference>
<feature type="region of interest" description="Disordered" evidence="1">
    <location>
        <begin position="429"/>
        <end position="455"/>
    </location>
</feature>
<protein>
    <submittedName>
        <fullName evidence="3">Aste57867_25233 protein</fullName>
    </submittedName>
</protein>
<dbReference type="AlphaFoldDB" id="A0A485LTA1"/>
<dbReference type="OrthoDB" id="77893at2759"/>
<keyword evidence="4" id="KW-1185">Reference proteome</keyword>
<evidence type="ECO:0000256" key="1">
    <source>
        <dbReference type="SAM" id="MobiDB-lite"/>
    </source>
</evidence>
<sequence length="474" mass="52179">MKPKIQMEIRARDHDQLVAVATVDTKVKRPGGLLSLPAVCPNVLYLNAMLKCNAGDRREIVYGRMLALVTTAAVDPALPREVAALSAFLLYHLDAGFERIFVFLDMTACVEDVTSRLHPAAARASIDHVEFVARPTAEAAYPSCARFASLRLCLADEVQARQQLNCELAMRRCLARNVDAAPRALAWLVHLDLDEALYSPGPPLTTFFANLDASIDQFTFVNHEAVPTSTSSSGNFMVDVTHFKVNHLVAPFTPGARAAMRRFQARTAHGQYMLAYDNGKSAVRVGGDVVPASVHKWTTKRSSVCNFADPRHLDIGHTVSHAQSPWVLHYPNCGYDWFETKYARLGPFPDAWFQGALPIEPCFHTNARDVWLSCVKKGDDNAMREMYKTQVVLADSTEMAECVREGVCLSITKVADRVAALMGAKAAPRSETLTREDGRVDGKEPKQSDPPTVAGGYNSEKAWMLAAIAQQFLT</sequence>
<evidence type="ECO:0000313" key="4">
    <source>
        <dbReference type="Proteomes" id="UP000332933"/>
    </source>
</evidence>
<evidence type="ECO:0000313" key="2">
    <source>
        <dbReference type="EMBL" id="KAF0682674.1"/>
    </source>
</evidence>
<reference evidence="2" key="2">
    <citation type="submission" date="2019-06" db="EMBL/GenBank/DDBJ databases">
        <title>Genomics analysis of Aphanomyces spp. identifies a new class of oomycete effector associated with host adaptation.</title>
        <authorList>
            <person name="Gaulin E."/>
        </authorList>
    </citation>
    <scope>NUCLEOTIDE SEQUENCE</scope>
    <source>
        <strain evidence="2">CBS 578.67</strain>
    </source>
</reference>